<keyword evidence="2" id="KW-1185">Reference proteome</keyword>
<proteinExistence type="predicted"/>
<dbReference type="RefSeq" id="WP_345509900.1">
    <property type="nucleotide sequence ID" value="NZ_BAAAXD010000005.1"/>
</dbReference>
<dbReference type="EMBL" id="JBHMCG010000158">
    <property type="protein sequence ID" value="MFB9577839.1"/>
    <property type="molecule type" value="Genomic_DNA"/>
</dbReference>
<evidence type="ECO:0008006" key="3">
    <source>
        <dbReference type="Google" id="ProtNLM"/>
    </source>
</evidence>
<evidence type="ECO:0000313" key="2">
    <source>
        <dbReference type="Proteomes" id="UP001589710"/>
    </source>
</evidence>
<comment type="caution">
    <text evidence="1">The sequence shown here is derived from an EMBL/GenBank/DDBJ whole genome shotgun (WGS) entry which is preliminary data.</text>
</comment>
<reference evidence="1 2" key="1">
    <citation type="submission" date="2024-09" db="EMBL/GenBank/DDBJ databases">
        <authorList>
            <person name="Sun Q."/>
            <person name="Mori K."/>
        </authorList>
    </citation>
    <scope>NUCLEOTIDE SEQUENCE [LARGE SCALE GENOMIC DNA]</scope>
    <source>
        <strain evidence="1 2">JCM 3331</strain>
    </source>
</reference>
<dbReference type="Proteomes" id="UP001589710">
    <property type="component" value="Unassembled WGS sequence"/>
</dbReference>
<accession>A0ABV5RLT5</accession>
<protein>
    <recommendedName>
        <fullName evidence="3">ATP-binding protein</fullName>
    </recommendedName>
</protein>
<organism evidence="1 2">
    <name type="scientific">Streptomyces yanii</name>
    <dbReference type="NCBI Taxonomy" id="78510"/>
    <lineage>
        <taxon>Bacteria</taxon>
        <taxon>Bacillati</taxon>
        <taxon>Actinomycetota</taxon>
        <taxon>Actinomycetes</taxon>
        <taxon>Kitasatosporales</taxon>
        <taxon>Streptomycetaceae</taxon>
        <taxon>Streptomyces</taxon>
    </lineage>
</organism>
<sequence length="49" mass="5140">MLCIYGQAGNGKSFAVSASLRELAPTLTRRIQFRARLMGLSAGPDGGLS</sequence>
<name>A0ABV5RLT5_9ACTN</name>
<gene>
    <name evidence="1" type="ORF">ACFFTL_37590</name>
</gene>
<evidence type="ECO:0000313" key="1">
    <source>
        <dbReference type="EMBL" id="MFB9577839.1"/>
    </source>
</evidence>